<keyword evidence="3" id="KW-1185">Reference proteome</keyword>
<dbReference type="GO" id="GO:0006313">
    <property type="term" value="P:DNA transposition"/>
    <property type="evidence" value="ECO:0007669"/>
    <property type="project" value="InterPro"/>
</dbReference>
<feature type="domain" description="Transposase IS801/IS1294" evidence="1">
    <location>
        <begin position="11"/>
        <end position="45"/>
    </location>
</feature>
<dbReference type="Proteomes" id="UP000272888">
    <property type="component" value="Unassembled WGS sequence"/>
</dbReference>
<evidence type="ECO:0000313" key="2">
    <source>
        <dbReference type="EMBL" id="RKH33177.1"/>
    </source>
</evidence>
<proteinExistence type="predicted"/>
<organism evidence="2 3">
    <name type="scientific">Corallococcus llansteffanensis</name>
    <dbReference type="NCBI Taxonomy" id="2316731"/>
    <lineage>
        <taxon>Bacteria</taxon>
        <taxon>Pseudomonadati</taxon>
        <taxon>Myxococcota</taxon>
        <taxon>Myxococcia</taxon>
        <taxon>Myxococcales</taxon>
        <taxon>Cystobacterineae</taxon>
        <taxon>Myxococcaceae</taxon>
        <taxon>Corallococcus</taxon>
    </lineage>
</organism>
<dbReference type="GO" id="GO:0004803">
    <property type="term" value="F:transposase activity"/>
    <property type="evidence" value="ECO:0007669"/>
    <property type="project" value="InterPro"/>
</dbReference>
<evidence type="ECO:0000259" key="1">
    <source>
        <dbReference type="Pfam" id="PF04986"/>
    </source>
</evidence>
<dbReference type="Pfam" id="PF04986">
    <property type="entry name" value="Y2_Tnp"/>
    <property type="match status" value="1"/>
</dbReference>
<feature type="non-terminal residue" evidence="2">
    <location>
        <position position="1"/>
    </location>
</feature>
<reference evidence="3" key="1">
    <citation type="submission" date="2018-09" db="EMBL/GenBank/DDBJ databases">
        <authorList>
            <person name="Livingstone P.G."/>
            <person name="Whitworth D.E."/>
        </authorList>
    </citation>
    <scope>NUCLEOTIDE SEQUENCE [LARGE SCALE GENOMIC DNA]</scope>
    <source>
        <strain evidence="3">CA051B</strain>
    </source>
</reference>
<protein>
    <recommendedName>
        <fullName evidence="1">Transposase IS801/IS1294 domain-containing protein</fullName>
    </recommendedName>
</protein>
<dbReference type="GO" id="GO:0003677">
    <property type="term" value="F:DNA binding"/>
    <property type="evidence" value="ECO:0007669"/>
    <property type="project" value="InterPro"/>
</dbReference>
<sequence>QRQSRRGGQVGAVAFIQFFGSAMQVTPHFHSRVPDGVFAPGAKRPSPSTGLLFALCVCPLRWGGRVRCRRDLR</sequence>
<gene>
    <name evidence="2" type="ORF">D7V93_43925</name>
</gene>
<comment type="caution">
    <text evidence="2">The sequence shown here is derived from an EMBL/GenBank/DDBJ whole genome shotgun (WGS) entry which is preliminary data.</text>
</comment>
<dbReference type="EMBL" id="RAWB01001162">
    <property type="protein sequence ID" value="RKH33177.1"/>
    <property type="molecule type" value="Genomic_DNA"/>
</dbReference>
<dbReference type="InterPro" id="IPR007069">
    <property type="entry name" value="Transposase_32"/>
</dbReference>
<evidence type="ECO:0000313" key="3">
    <source>
        <dbReference type="Proteomes" id="UP000272888"/>
    </source>
</evidence>
<name>A0A3A8MLP0_9BACT</name>
<accession>A0A3A8MLP0</accession>
<dbReference type="RefSeq" id="WP_208723384.1">
    <property type="nucleotide sequence ID" value="NZ_RAWB01001162.1"/>
</dbReference>
<dbReference type="AlphaFoldDB" id="A0A3A8MLP0"/>